<gene>
    <name evidence="1" type="ORF">PSJ8397_00237</name>
</gene>
<name>A0A1Y5RBV5_9RHOB</name>
<dbReference type="Proteomes" id="UP000193623">
    <property type="component" value="Unassembled WGS sequence"/>
</dbReference>
<organism evidence="1 2">
    <name type="scientific">Pseudooctadecabacter jejudonensis</name>
    <dbReference type="NCBI Taxonomy" id="1391910"/>
    <lineage>
        <taxon>Bacteria</taxon>
        <taxon>Pseudomonadati</taxon>
        <taxon>Pseudomonadota</taxon>
        <taxon>Alphaproteobacteria</taxon>
        <taxon>Rhodobacterales</taxon>
        <taxon>Paracoccaceae</taxon>
        <taxon>Pseudooctadecabacter</taxon>
    </lineage>
</organism>
<dbReference type="Gene3D" id="3.40.980.10">
    <property type="entry name" value="MoaB/Mog-like domain"/>
    <property type="match status" value="1"/>
</dbReference>
<keyword evidence="2" id="KW-1185">Reference proteome</keyword>
<sequence length="332" mass="34784">MNFHRVPVLAAEGAILAHATVCAGKSSRSNVIAKGTKLTSDHVTALLAAGVETVQVAQLDAGDIVENEAATYVARKLIEGQPCVHMSTALGGRVNIQADCAGVAALEVDAIHRMNAVDPGITVATVQPWMRMGAGGLMATIKIIPFAVPQRALHDAGAVACGAIGLRPPVLDTATLIETRVRPQAPPDKGRRAMQTRLDRFGVSLTDRLVVPHEERSICEAIETARSDLILILTDTATSDLYDTAPAALRLAGGDVIHYGMPVDPGNLLFLGKIGSRPVIGLPGCARSPALNGADWVMERVICGVDVTAADIMGMGVGGLLKDIPERGKPRR</sequence>
<dbReference type="CDD" id="cd03522">
    <property type="entry name" value="MoeA_like"/>
    <property type="match status" value="1"/>
</dbReference>
<dbReference type="OrthoDB" id="9779263at2"/>
<dbReference type="RefSeq" id="WP_085862733.1">
    <property type="nucleotide sequence ID" value="NZ_FWFT01000001.1"/>
</dbReference>
<dbReference type="SUPFAM" id="SSF53218">
    <property type="entry name" value="Molybdenum cofactor biosynthesis proteins"/>
    <property type="match status" value="1"/>
</dbReference>
<evidence type="ECO:0000313" key="2">
    <source>
        <dbReference type="Proteomes" id="UP000193623"/>
    </source>
</evidence>
<proteinExistence type="predicted"/>
<protein>
    <submittedName>
        <fullName evidence="1">Uncharacterized protein</fullName>
    </submittedName>
</protein>
<dbReference type="UniPathway" id="UPA00344"/>
<reference evidence="1 2" key="1">
    <citation type="submission" date="2017-03" db="EMBL/GenBank/DDBJ databases">
        <authorList>
            <person name="Afonso C.L."/>
            <person name="Miller P.J."/>
            <person name="Scott M.A."/>
            <person name="Spackman E."/>
            <person name="Goraichik I."/>
            <person name="Dimitrov K.M."/>
            <person name="Suarez D.L."/>
            <person name="Swayne D.E."/>
        </authorList>
    </citation>
    <scope>NUCLEOTIDE SEQUENCE [LARGE SCALE GENOMIC DNA]</scope>
    <source>
        <strain evidence="1 2">CECT 8397</strain>
    </source>
</reference>
<accession>A0A1Y5RBV5</accession>
<dbReference type="InterPro" id="IPR036425">
    <property type="entry name" value="MoaB/Mog-like_dom_sf"/>
</dbReference>
<evidence type="ECO:0000313" key="1">
    <source>
        <dbReference type="EMBL" id="SLN13802.1"/>
    </source>
</evidence>
<dbReference type="AlphaFoldDB" id="A0A1Y5RBV5"/>
<dbReference type="EMBL" id="FWFT01000001">
    <property type="protein sequence ID" value="SLN13802.1"/>
    <property type="molecule type" value="Genomic_DNA"/>
</dbReference>